<dbReference type="RefSeq" id="WP_092440059.1">
    <property type="nucleotide sequence ID" value="NZ_FMYP01000063.1"/>
</dbReference>
<dbReference type="EMBL" id="FMYP01000063">
    <property type="protein sequence ID" value="SDC93326.1"/>
    <property type="molecule type" value="Genomic_DNA"/>
</dbReference>
<feature type="transmembrane region" description="Helical" evidence="4">
    <location>
        <begin position="1037"/>
        <end position="1059"/>
    </location>
</feature>
<dbReference type="SMART" id="SM00636">
    <property type="entry name" value="Glyco_18"/>
    <property type="match status" value="1"/>
</dbReference>
<reference evidence="7 8" key="1">
    <citation type="submission" date="2016-09" db="EMBL/GenBank/DDBJ databases">
        <authorList>
            <person name="Capua I."/>
            <person name="De Benedictis P."/>
            <person name="Joannis T."/>
            <person name="Lombin L.H."/>
            <person name="Cattoli G."/>
        </authorList>
    </citation>
    <scope>NUCLEOTIDE SEQUENCE [LARGE SCALE GENOMIC DNA]</scope>
    <source>
        <strain evidence="7 8">A7P-90m</strain>
    </source>
</reference>
<feature type="transmembrane region" description="Helical" evidence="4">
    <location>
        <begin position="1004"/>
        <end position="1031"/>
    </location>
</feature>
<dbReference type="PANTHER" id="PTHR43630">
    <property type="entry name" value="POLY-BETA-1,6-N-ACETYL-D-GLUCOSAMINE SYNTHASE"/>
    <property type="match status" value="1"/>
</dbReference>
<dbReference type="STRING" id="1640674.SAMN05216323_10638"/>
<dbReference type="GO" id="GO:0016757">
    <property type="term" value="F:glycosyltransferase activity"/>
    <property type="evidence" value="ECO:0007669"/>
    <property type="project" value="UniProtKB-KW"/>
</dbReference>
<dbReference type="InterPro" id="IPR017853">
    <property type="entry name" value="GH"/>
</dbReference>
<comment type="similarity">
    <text evidence="1">Belongs to the glycosyltransferase 2 family.</text>
</comment>
<dbReference type="AlphaFoldDB" id="A0A1G6QNK0"/>
<dbReference type="PROSITE" id="PS51677">
    <property type="entry name" value="NODB"/>
    <property type="match status" value="1"/>
</dbReference>
<organism evidence="7 8">
    <name type="scientific">Williamwhitmania taraxaci</name>
    <dbReference type="NCBI Taxonomy" id="1640674"/>
    <lineage>
        <taxon>Bacteria</taxon>
        <taxon>Pseudomonadati</taxon>
        <taxon>Bacteroidota</taxon>
        <taxon>Bacteroidia</taxon>
        <taxon>Bacteroidales</taxon>
        <taxon>Williamwhitmaniaceae</taxon>
        <taxon>Williamwhitmania</taxon>
    </lineage>
</organism>
<dbReference type="InterPro" id="IPR029044">
    <property type="entry name" value="Nucleotide-diphossugar_trans"/>
</dbReference>
<dbReference type="GO" id="GO:0016810">
    <property type="term" value="F:hydrolase activity, acting on carbon-nitrogen (but not peptide) bonds"/>
    <property type="evidence" value="ECO:0007669"/>
    <property type="project" value="InterPro"/>
</dbReference>
<evidence type="ECO:0000259" key="5">
    <source>
        <dbReference type="PROSITE" id="PS51677"/>
    </source>
</evidence>
<evidence type="ECO:0000256" key="3">
    <source>
        <dbReference type="ARBA" id="ARBA00022679"/>
    </source>
</evidence>
<feature type="domain" description="NodB homology" evidence="5">
    <location>
        <begin position="488"/>
        <end position="676"/>
    </location>
</feature>
<feature type="transmembrane region" description="Helical" evidence="4">
    <location>
        <begin position="1079"/>
        <end position="1096"/>
    </location>
</feature>
<protein>
    <submittedName>
        <fullName evidence="7">Glycosyltransferase, catalytic subunit of cellulose synthase and poly-beta-1,6-N-acetylglucosamine synthase</fullName>
    </submittedName>
</protein>
<feature type="domain" description="GH18" evidence="6">
    <location>
        <begin position="107"/>
        <end position="413"/>
    </location>
</feature>
<evidence type="ECO:0000256" key="4">
    <source>
        <dbReference type="SAM" id="Phobius"/>
    </source>
</evidence>
<evidence type="ECO:0000259" key="6">
    <source>
        <dbReference type="PROSITE" id="PS51910"/>
    </source>
</evidence>
<dbReference type="GO" id="GO:0008061">
    <property type="term" value="F:chitin binding"/>
    <property type="evidence" value="ECO:0007669"/>
    <property type="project" value="InterPro"/>
</dbReference>
<accession>A0A1G6QNK0</accession>
<feature type="transmembrane region" description="Helical" evidence="4">
    <location>
        <begin position="721"/>
        <end position="741"/>
    </location>
</feature>
<dbReference type="SUPFAM" id="SSF53448">
    <property type="entry name" value="Nucleotide-diphospho-sugar transferases"/>
    <property type="match status" value="1"/>
</dbReference>
<dbReference type="InterPro" id="IPR011330">
    <property type="entry name" value="Glyco_hydro/deAcase_b/a-brl"/>
</dbReference>
<sequence>MSRQVFQSQSPTRWNRFKWGLRIVLVLFLIGIVSTIFGLLHSNEFNTKELLMGEKRIRNINNNPKKEKISEKELIAFVKHLKKVRKEKSRNFYKQAALPSDVKSYYPVRAGFYVNWDKSSAASLKINAKRLNMVIPEWLFLMDSKGNLDIKIDKSIVTLLKQNKVAIVPLLSNNYKGRWNADSTLIMLKNKESRATLINSIKTILDDYEFQGINIDFENLPEAANPYFNVFSKELNAELSKENYLVTIDINPAVCNLNIAQIERSYDFIFVMSYDEHNADGKPGGISSVGFVEESLDEVMSDVSSAKFVVCCGAYGYGWKPGELAEDLTYEEFISLANENNVPVSYDSENSDLYFTYIDENNRQCEAHCNDATNIFNTMRTAADYGTAGVAIWYLGCEDSRMWNFFNRDLSVEGLKKRPFDFKQLLQIKSNYSIDYDGQGELMEVISKPENGIVTLDIDSAEYFISNQVYQKLPSSYLINRYGGYQPRKIALTFDDGPDANYTSDILDILKQNNIHATFFVTGLNIENNIPLLNREYEEGHEIGNHTFLHPNLELTGDERERIELRTTRLLIESILGHTTLLFRPPYNTDAEPHSLLQIKPLSIAREEGYITVASSIDPNDWEVGVTADTIVARAIANQKMGNILLLHDSGGERAQTIVALPRIIEYFRNQGYQFETVSELMGRSRDQVMPEVKGDLEYAEMVNEVFFFATYIWQHFLRGFFFIAISLGIIRLLWLLAMAFKSHQKEKRNPTKAPNGFEPSVTIIVPAFNEEVNSTRTIDNLLKSTYTNFEILFVDDGSKDATYSVVNEAYGNHPKVRVLTKPNGGKASALNFAIQQTSSDILVCIDADTILLPDAIALMIPFFADEDVAAVAGNVRVGNPVNLLSNWQKIEYTTSQNFERMAFDYVNAILVVPGAIGAFRRSVMEEIGGFNMDTLAEDCDLTVRILREGYTVRSCNKAISLTEAPETLSMFIKQRFRWSFGMMQSFWKHRDLLFSNKIRNMGWILLPNLLIFGFIIPVFSPIVDVVFLFGLFSDHAYIFIISYVAFYLVELLISVVAYRYDNQKFGFKEAYMMFIQRFVYRQILFVVLIKAYLKAMKGELASWGVLKRTGNVKMD</sequence>
<dbReference type="Pfam" id="PF13641">
    <property type="entry name" value="Glyco_tranf_2_3"/>
    <property type="match status" value="1"/>
</dbReference>
<dbReference type="SUPFAM" id="SSF51445">
    <property type="entry name" value="(Trans)glycosidases"/>
    <property type="match status" value="1"/>
</dbReference>
<dbReference type="Gene3D" id="3.20.20.80">
    <property type="entry name" value="Glycosidases"/>
    <property type="match status" value="1"/>
</dbReference>
<dbReference type="Gene3D" id="3.20.20.370">
    <property type="entry name" value="Glycoside hydrolase/deacetylase"/>
    <property type="match status" value="1"/>
</dbReference>
<dbReference type="SUPFAM" id="SSF88713">
    <property type="entry name" value="Glycoside hydrolase/deacetylase"/>
    <property type="match status" value="1"/>
</dbReference>
<dbReference type="Gene3D" id="3.90.550.10">
    <property type="entry name" value="Spore Coat Polysaccharide Biosynthesis Protein SpsA, Chain A"/>
    <property type="match status" value="1"/>
</dbReference>
<feature type="transmembrane region" description="Helical" evidence="4">
    <location>
        <begin position="21"/>
        <end position="40"/>
    </location>
</feature>
<keyword evidence="8" id="KW-1185">Reference proteome</keyword>
<evidence type="ECO:0000313" key="7">
    <source>
        <dbReference type="EMBL" id="SDC93326.1"/>
    </source>
</evidence>
<dbReference type="Gene3D" id="3.10.50.10">
    <property type="match status" value="1"/>
</dbReference>
<keyword evidence="4" id="KW-1133">Transmembrane helix</keyword>
<dbReference type="Pfam" id="PF01522">
    <property type="entry name" value="Polysacc_deac_1"/>
    <property type="match status" value="1"/>
</dbReference>
<keyword evidence="2" id="KW-0328">Glycosyltransferase</keyword>
<keyword evidence="4" id="KW-0472">Membrane</keyword>
<name>A0A1G6QNK0_9BACT</name>
<dbReference type="CDD" id="cd06423">
    <property type="entry name" value="CESA_like"/>
    <property type="match status" value="1"/>
</dbReference>
<dbReference type="InterPro" id="IPR002509">
    <property type="entry name" value="NODB_dom"/>
</dbReference>
<dbReference type="Pfam" id="PF00704">
    <property type="entry name" value="Glyco_hydro_18"/>
    <property type="match status" value="1"/>
</dbReference>
<dbReference type="PANTHER" id="PTHR43630:SF1">
    <property type="entry name" value="POLY-BETA-1,6-N-ACETYL-D-GLUCOSAMINE SYNTHASE"/>
    <property type="match status" value="1"/>
</dbReference>
<dbReference type="InterPro" id="IPR001223">
    <property type="entry name" value="Glyco_hydro18_cat"/>
</dbReference>
<dbReference type="InterPro" id="IPR029070">
    <property type="entry name" value="Chitinase_insertion_sf"/>
</dbReference>
<evidence type="ECO:0000256" key="2">
    <source>
        <dbReference type="ARBA" id="ARBA00022676"/>
    </source>
</evidence>
<gene>
    <name evidence="7" type="ORF">SAMN05216323_10638</name>
</gene>
<keyword evidence="3 7" id="KW-0808">Transferase</keyword>
<dbReference type="GO" id="GO:0005975">
    <property type="term" value="P:carbohydrate metabolic process"/>
    <property type="evidence" value="ECO:0007669"/>
    <property type="project" value="InterPro"/>
</dbReference>
<dbReference type="OrthoDB" id="9766299at2"/>
<evidence type="ECO:0000256" key="1">
    <source>
        <dbReference type="ARBA" id="ARBA00006739"/>
    </source>
</evidence>
<keyword evidence="4" id="KW-0812">Transmembrane</keyword>
<evidence type="ECO:0000313" key="8">
    <source>
        <dbReference type="Proteomes" id="UP000199452"/>
    </source>
</evidence>
<dbReference type="InterPro" id="IPR011583">
    <property type="entry name" value="Chitinase_II/V-like_cat"/>
</dbReference>
<dbReference type="Proteomes" id="UP000199452">
    <property type="component" value="Unassembled WGS sequence"/>
</dbReference>
<proteinExistence type="inferred from homology"/>
<dbReference type="PROSITE" id="PS51910">
    <property type="entry name" value="GH18_2"/>
    <property type="match status" value="1"/>
</dbReference>